<protein>
    <submittedName>
        <fullName evidence="1">Uncharacterized protein</fullName>
    </submittedName>
</protein>
<evidence type="ECO:0000313" key="1">
    <source>
        <dbReference type="EMBL" id="KXS17096.1"/>
    </source>
</evidence>
<sequence length="81" mass="9631">MCQICRFGSDKCRGNSKRRSSIDEWCEIVMHLCKAMKCTAANWSEFYMIGIAKRVQHFPDYQGEHRIIQMISRHDGWNSFR</sequence>
<dbReference type="AlphaFoldDB" id="A0A139AJX8"/>
<gene>
    <name evidence="1" type="ORF">M427DRAFT_54753</name>
</gene>
<organism evidence="1 2">
    <name type="scientific">Gonapodya prolifera (strain JEL478)</name>
    <name type="common">Monoblepharis prolifera</name>
    <dbReference type="NCBI Taxonomy" id="1344416"/>
    <lineage>
        <taxon>Eukaryota</taxon>
        <taxon>Fungi</taxon>
        <taxon>Fungi incertae sedis</taxon>
        <taxon>Chytridiomycota</taxon>
        <taxon>Chytridiomycota incertae sedis</taxon>
        <taxon>Monoblepharidomycetes</taxon>
        <taxon>Monoblepharidales</taxon>
        <taxon>Gonapodyaceae</taxon>
        <taxon>Gonapodya</taxon>
    </lineage>
</organism>
<keyword evidence="2" id="KW-1185">Reference proteome</keyword>
<accession>A0A139AJX8</accession>
<evidence type="ECO:0000313" key="2">
    <source>
        <dbReference type="Proteomes" id="UP000070544"/>
    </source>
</evidence>
<name>A0A139AJX8_GONPJ</name>
<dbReference type="EMBL" id="KQ965748">
    <property type="protein sequence ID" value="KXS17096.1"/>
    <property type="molecule type" value="Genomic_DNA"/>
</dbReference>
<reference evidence="1 2" key="1">
    <citation type="journal article" date="2015" name="Genome Biol. Evol.">
        <title>Phylogenomic analyses indicate that early fungi evolved digesting cell walls of algal ancestors of land plants.</title>
        <authorList>
            <person name="Chang Y."/>
            <person name="Wang S."/>
            <person name="Sekimoto S."/>
            <person name="Aerts A.L."/>
            <person name="Choi C."/>
            <person name="Clum A."/>
            <person name="LaButti K.M."/>
            <person name="Lindquist E.A."/>
            <person name="Yee Ngan C."/>
            <person name="Ohm R.A."/>
            <person name="Salamov A.A."/>
            <person name="Grigoriev I.V."/>
            <person name="Spatafora J.W."/>
            <person name="Berbee M.L."/>
        </authorList>
    </citation>
    <scope>NUCLEOTIDE SEQUENCE [LARGE SCALE GENOMIC DNA]</scope>
    <source>
        <strain evidence="1 2">JEL478</strain>
    </source>
</reference>
<dbReference type="Proteomes" id="UP000070544">
    <property type="component" value="Unassembled WGS sequence"/>
</dbReference>
<proteinExistence type="predicted"/>